<organism evidence="1 2">
    <name type="scientific">Chroococcidiopsis cubana SAG 39.79</name>
    <dbReference type="NCBI Taxonomy" id="388085"/>
    <lineage>
        <taxon>Bacteria</taxon>
        <taxon>Bacillati</taxon>
        <taxon>Cyanobacteriota</taxon>
        <taxon>Cyanophyceae</taxon>
        <taxon>Chroococcidiopsidales</taxon>
        <taxon>Chroococcidiopsidaceae</taxon>
        <taxon>Chroococcidiopsis</taxon>
    </lineage>
</organism>
<evidence type="ECO:0000313" key="2">
    <source>
        <dbReference type="Proteomes" id="UP000282574"/>
    </source>
</evidence>
<evidence type="ECO:0000313" key="1">
    <source>
        <dbReference type="EMBL" id="RUT13683.1"/>
    </source>
</evidence>
<protein>
    <recommendedName>
        <fullName evidence="3">DUF4338 domain-containing protein</fullName>
    </recommendedName>
</protein>
<proteinExistence type="predicted"/>
<dbReference type="EMBL" id="RSCK01000005">
    <property type="protein sequence ID" value="RUT13683.1"/>
    <property type="molecule type" value="Genomic_DNA"/>
</dbReference>
<name>A0AB37UQG0_9CYAN</name>
<keyword evidence="2" id="KW-1185">Reference proteome</keyword>
<dbReference type="Proteomes" id="UP000282574">
    <property type="component" value="Unassembled WGS sequence"/>
</dbReference>
<reference evidence="1 2" key="1">
    <citation type="journal article" date="2019" name="Genome Biol. Evol.">
        <title>Day and night: Metabolic profiles and evolutionary relationships of six axenic non-marine cyanobacteria.</title>
        <authorList>
            <person name="Will S.E."/>
            <person name="Henke P."/>
            <person name="Boedeker C."/>
            <person name="Huang S."/>
            <person name="Brinkmann H."/>
            <person name="Rohde M."/>
            <person name="Jarek M."/>
            <person name="Friedl T."/>
            <person name="Seufert S."/>
            <person name="Schumacher M."/>
            <person name="Overmann J."/>
            <person name="Neumann-Schaal M."/>
            <person name="Petersen J."/>
        </authorList>
    </citation>
    <scope>NUCLEOTIDE SEQUENCE [LARGE SCALE GENOMIC DNA]</scope>
    <source>
        <strain evidence="1 2">SAG 39.79</strain>
    </source>
</reference>
<comment type="caution">
    <text evidence="1">The sequence shown here is derived from an EMBL/GenBank/DDBJ whole genome shotgun (WGS) entry which is preliminary data.</text>
</comment>
<dbReference type="Pfam" id="PF14236">
    <property type="entry name" value="DruA"/>
    <property type="match status" value="1"/>
</dbReference>
<sequence length="368" mass="43414">MKSYEFSDRNVMEEKHKLALKRKILKNLKNYGVIWNEKKHQVIVEDFREVQRKLAQRTNSKGQEYRNKVQKYLAQPSDIDISKINPYLVTVESREEHQRLWAYATSYWSVPVTVGYGRRIRYFVFDRHNDKLIGIVGLCDPVIGLGVRDDESIGWTKDQKIQRLYNCMTAYILGAIPPYNKILGSKLVALTLMFPQVRKDFYQKYKNSPSVITGENKKAYLIYIDTLGAFGKSAIYNRLTNWEFINYTKGQSHLHITANGSWELIRQVVPNDVFDTYGFGEGPNWKMRILKRGLHELGLSEDMLSIGWQRGYYRCTLAENWQEYLLGDTNRVSWKSFNQRDLVSYWHERWVTPRLDILQTNLELEPER</sequence>
<gene>
    <name evidence="1" type="ORF">DSM107010_09580</name>
</gene>
<dbReference type="InterPro" id="IPR025639">
    <property type="entry name" value="DruA"/>
</dbReference>
<evidence type="ECO:0008006" key="3">
    <source>
        <dbReference type="Google" id="ProtNLM"/>
    </source>
</evidence>
<dbReference type="AlphaFoldDB" id="A0AB37UQG0"/>
<accession>A0AB37UQG0</accession>